<comment type="caution">
    <text evidence="1">The sequence shown here is derived from an EMBL/GenBank/DDBJ whole genome shotgun (WGS) entry which is preliminary data.</text>
</comment>
<dbReference type="RefSeq" id="WP_156521886.1">
    <property type="nucleotide sequence ID" value="NZ_BMIP01000011.1"/>
</dbReference>
<name>A0A916Z8R4_9SPHN</name>
<evidence type="ECO:0000313" key="2">
    <source>
        <dbReference type="Proteomes" id="UP000612349"/>
    </source>
</evidence>
<sequence>MKAFTSRFREQPEAIDMTNSPHRRARFHFSAYWRSWSLLLTERCNAAPGYGPTVEITLATTSDNDGNDIRLLKVRRHCTDFGRNDTFADALPDYVEHYARELLGDECFEWLTSDASHILAKIDWTAMHCAKLANAGGGIPLAECIDPRFVDQMVRARIARDPGTDETLVPFAVVQ</sequence>
<keyword evidence="2" id="KW-1185">Reference proteome</keyword>
<protein>
    <submittedName>
        <fullName evidence="1">Uncharacterized protein</fullName>
    </submittedName>
</protein>
<dbReference type="OrthoDB" id="7605509at2"/>
<dbReference type="Proteomes" id="UP000612349">
    <property type="component" value="Unassembled WGS sequence"/>
</dbReference>
<reference evidence="1" key="2">
    <citation type="submission" date="2020-09" db="EMBL/GenBank/DDBJ databases">
        <authorList>
            <person name="Sun Q."/>
            <person name="Zhou Y."/>
        </authorList>
    </citation>
    <scope>NUCLEOTIDE SEQUENCE</scope>
    <source>
        <strain evidence="1">CGMCC 1.15360</strain>
    </source>
</reference>
<organism evidence="1 2">
    <name type="scientific">Croceicoccus mobilis</name>
    <dbReference type="NCBI Taxonomy" id="1703339"/>
    <lineage>
        <taxon>Bacteria</taxon>
        <taxon>Pseudomonadati</taxon>
        <taxon>Pseudomonadota</taxon>
        <taxon>Alphaproteobacteria</taxon>
        <taxon>Sphingomonadales</taxon>
        <taxon>Erythrobacteraceae</taxon>
        <taxon>Croceicoccus</taxon>
    </lineage>
</organism>
<gene>
    <name evidence="1" type="ORF">GCM10010990_34710</name>
</gene>
<proteinExistence type="predicted"/>
<accession>A0A916Z8R4</accession>
<evidence type="ECO:0000313" key="1">
    <source>
        <dbReference type="EMBL" id="GGD81829.1"/>
    </source>
</evidence>
<dbReference type="AlphaFoldDB" id="A0A916Z8R4"/>
<reference evidence="1" key="1">
    <citation type="journal article" date="2014" name="Int. J. Syst. Evol. Microbiol.">
        <title>Complete genome sequence of Corynebacterium casei LMG S-19264T (=DSM 44701T), isolated from a smear-ripened cheese.</title>
        <authorList>
            <consortium name="US DOE Joint Genome Institute (JGI-PGF)"/>
            <person name="Walter F."/>
            <person name="Albersmeier A."/>
            <person name="Kalinowski J."/>
            <person name="Ruckert C."/>
        </authorList>
    </citation>
    <scope>NUCLEOTIDE SEQUENCE</scope>
    <source>
        <strain evidence="1">CGMCC 1.15360</strain>
    </source>
</reference>
<dbReference type="EMBL" id="BMIP01000011">
    <property type="protein sequence ID" value="GGD81829.1"/>
    <property type="molecule type" value="Genomic_DNA"/>
</dbReference>